<dbReference type="Pfam" id="PF07690">
    <property type="entry name" value="MFS_1"/>
    <property type="match status" value="1"/>
</dbReference>
<feature type="transmembrane region" description="Helical" evidence="8">
    <location>
        <begin position="354"/>
        <end position="373"/>
    </location>
</feature>
<feature type="transmembrane region" description="Helical" evidence="8">
    <location>
        <begin position="325"/>
        <end position="347"/>
    </location>
</feature>
<organism evidence="10 11">
    <name type="scientific">Curvularia clavata</name>
    <dbReference type="NCBI Taxonomy" id="95742"/>
    <lineage>
        <taxon>Eukaryota</taxon>
        <taxon>Fungi</taxon>
        <taxon>Dikarya</taxon>
        <taxon>Ascomycota</taxon>
        <taxon>Pezizomycotina</taxon>
        <taxon>Dothideomycetes</taxon>
        <taxon>Pleosporomycetidae</taxon>
        <taxon>Pleosporales</taxon>
        <taxon>Pleosporineae</taxon>
        <taxon>Pleosporaceae</taxon>
        <taxon>Curvularia</taxon>
    </lineage>
</organism>
<feature type="transmembrane region" description="Helical" evidence="8">
    <location>
        <begin position="290"/>
        <end position="313"/>
    </location>
</feature>
<feature type="transmembrane region" description="Helical" evidence="8">
    <location>
        <begin position="221"/>
        <end position="241"/>
    </location>
</feature>
<dbReference type="PROSITE" id="PS50850">
    <property type="entry name" value="MFS"/>
    <property type="match status" value="1"/>
</dbReference>
<dbReference type="EMBL" id="CP089277">
    <property type="protein sequence ID" value="USP79253.1"/>
    <property type="molecule type" value="Genomic_DNA"/>
</dbReference>
<dbReference type="Proteomes" id="UP001056012">
    <property type="component" value="Chromosome 4"/>
</dbReference>
<feature type="region of interest" description="Disordered" evidence="7">
    <location>
        <begin position="500"/>
        <end position="520"/>
    </location>
</feature>
<dbReference type="PANTHER" id="PTHR43791:SF73">
    <property type="entry name" value="TRANSPORTER, PUTATIVE-RELATED"/>
    <property type="match status" value="1"/>
</dbReference>
<evidence type="ECO:0000259" key="9">
    <source>
        <dbReference type="PROSITE" id="PS50850"/>
    </source>
</evidence>
<feature type="transmembrane region" description="Helical" evidence="8">
    <location>
        <begin position="446"/>
        <end position="469"/>
    </location>
</feature>
<evidence type="ECO:0000256" key="1">
    <source>
        <dbReference type="ARBA" id="ARBA00004141"/>
    </source>
</evidence>
<keyword evidence="2" id="KW-0813">Transport</keyword>
<keyword evidence="11" id="KW-1185">Reference proteome</keyword>
<dbReference type="AlphaFoldDB" id="A0A9Q9DT02"/>
<dbReference type="GO" id="GO:0022857">
    <property type="term" value="F:transmembrane transporter activity"/>
    <property type="evidence" value="ECO:0007669"/>
    <property type="project" value="InterPro"/>
</dbReference>
<evidence type="ECO:0000256" key="6">
    <source>
        <dbReference type="ARBA" id="ARBA00037968"/>
    </source>
</evidence>
<evidence type="ECO:0000256" key="2">
    <source>
        <dbReference type="ARBA" id="ARBA00022448"/>
    </source>
</evidence>
<dbReference type="GO" id="GO:0016020">
    <property type="term" value="C:membrane"/>
    <property type="evidence" value="ECO:0007669"/>
    <property type="project" value="UniProtKB-SubCell"/>
</dbReference>
<sequence>MASRAGDSKDDAITHLEHSPPVQTIPKGDAAAKFLADVHGEDASFTYEEERAVLRRIDCRVLPLLLGAYFFQQLDKSSLSYVSIFGIQKDAHLVGRQYSWLGSILYLAQLVMQPLAAYLLVKLPTGKVIAAAIFLWGSSLAIMSACTDFPSLLGLRFVLGSFEAMIAPACVATTTMWWRRSEQTLRTGCWNAMNGVTFIIGSLFTYGLGHINSNSLYKYQVIFMFCGLLTVVYSLVVLIWMPDSPMKAKYLSERERLIAVERLRANQMGIQSGQWKWDQVWETFIDLKTWCWFIAIIAISIASGGISTFGNLIIRDFGYTNFQAILFNIPFGVIQIACILGSAWGAARWSRKGLAIALVAILPIIGTIMMLTVPRRHKGVLLFGYYLVSCLAAITPLIYTWHVQNTAGDTKKKCTSAMVFIGMCTGNVIGPLLYSVDDAPLYRPGLIANLVMFALVAVISLLIPVYLAFLNRNHAKRRADLGKSAVRIDESMLKKKISEKGLENEAQDGPQQQDNGFSDLTDMKNEDFIYVY</sequence>
<dbReference type="OrthoDB" id="4454541at2759"/>
<evidence type="ECO:0000256" key="4">
    <source>
        <dbReference type="ARBA" id="ARBA00022989"/>
    </source>
</evidence>
<keyword evidence="3 8" id="KW-0812">Transmembrane</keyword>
<protein>
    <recommendedName>
        <fullName evidence="9">Major facilitator superfamily (MFS) profile domain-containing protein</fullName>
    </recommendedName>
</protein>
<proteinExistence type="inferred from homology"/>
<feature type="region of interest" description="Disordered" evidence="7">
    <location>
        <begin position="1"/>
        <end position="20"/>
    </location>
</feature>
<dbReference type="InterPro" id="IPR036259">
    <property type="entry name" value="MFS_trans_sf"/>
</dbReference>
<comment type="subcellular location">
    <subcellularLocation>
        <location evidence="1">Membrane</location>
        <topology evidence="1">Multi-pass membrane protein</topology>
    </subcellularLocation>
</comment>
<feature type="compositionally biased region" description="Polar residues" evidence="7">
    <location>
        <begin position="509"/>
        <end position="518"/>
    </location>
</feature>
<evidence type="ECO:0000256" key="5">
    <source>
        <dbReference type="ARBA" id="ARBA00023136"/>
    </source>
</evidence>
<evidence type="ECO:0000313" key="11">
    <source>
        <dbReference type="Proteomes" id="UP001056012"/>
    </source>
</evidence>
<dbReference type="Gene3D" id="1.20.1250.20">
    <property type="entry name" value="MFS general substrate transporter like domains"/>
    <property type="match status" value="2"/>
</dbReference>
<gene>
    <name evidence="10" type="ORF">yc1106_06527</name>
</gene>
<feature type="domain" description="Major facilitator superfamily (MFS) profile" evidence="9">
    <location>
        <begin position="61"/>
        <end position="472"/>
    </location>
</feature>
<evidence type="ECO:0000313" key="10">
    <source>
        <dbReference type="EMBL" id="USP79253.1"/>
    </source>
</evidence>
<feature type="compositionally biased region" description="Basic and acidic residues" evidence="7">
    <location>
        <begin position="1"/>
        <end position="18"/>
    </location>
</feature>
<feature type="transmembrane region" description="Helical" evidence="8">
    <location>
        <begin position="157"/>
        <end position="178"/>
    </location>
</feature>
<keyword evidence="5 8" id="KW-0472">Membrane</keyword>
<reference evidence="10" key="1">
    <citation type="submission" date="2021-12" db="EMBL/GenBank/DDBJ databases">
        <title>Curvularia clavata genome.</title>
        <authorList>
            <person name="Cao Y."/>
        </authorList>
    </citation>
    <scope>NUCLEOTIDE SEQUENCE</scope>
    <source>
        <strain evidence="10">Yc1106</strain>
    </source>
</reference>
<feature type="transmembrane region" description="Helical" evidence="8">
    <location>
        <begin position="190"/>
        <end position="209"/>
    </location>
</feature>
<comment type="similarity">
    <text evidence="6">Belongs to the major facilitator superfamily. Allantoate permease family.</text>
</comment>
<dbReference type="InterPro" id="IPR011701">
    <property type="entry name" value="MFS"/>
</dbReference>
<keyword evidence="4 8" id="KW-1133">Transmembrane helix</keyword>
<accession>A0A9Q9DT02</accession>
<dbReference type="SUPFAM" id="SSF103473">
    <property type="entry name" value="MFS general substrate transporter"/>
    <property type="match status" value="1"/>
</dbReference>
<dbReference type="FunFam" id="1.20.1250.20:FF:000064">
    <property type="entry name" value="MFS allantoate transporter"/>
    <property type="match status" value="1"/>
</dbReference>
<dbReference type="VEuPathDB" id="FungiDB:yc1106_06527"/>
<dbReference type="PANTHER" id="PTHR43791">
    <property type="entry name" value="PERMEASE-RELATED"/>
    <property type="match status" value="1"/>
</dbReference>
<evidence type="ECO:0000256" key="3">
    <source>
        <dbReference type="ARBA" id="ARBA00022692"/>
    </source>
</evidence>
<evidence type="ECO:0000256" key="8">
    <source>
        <dbReference type="SAM" id="Phobius"/>
    </source>
</evidence>
<feature type="transmembrane region" description="Helical" evidence="8">
    <location>
        <begin position="379"/>
        <end position="402"/>
    </location>
</feature>
<evidence type="ECO:0000256" key="7">
    <source>
        <dbReference type="SAM" id="MobiDB-lite"/>
    </source>
</evidence>
<feature type="transmembrane region" description="Helical" evidence="8">
    <location>
        <begin position="414"/>
        <end position="434"/>
    </location>
</feature>
<name>A0A9Q9DT02_CURCL</name>
<dbReference type="InterPro" id="IPR020846">
    <property type="entry name" value="MFS_dom"/>
</dbReference>